<name>A0A841H4A1_9BACT</name>
<dbReference type="InterPro" id="IPR036388">
    <property type="entry name" value="WH-like_DNA-bd_sf"/>
</dbReference>
<dbReference type="EMBL" id="JACHIA010000019">
    <property type="protein sequence ID" value="MBB6072951.1"/>
    <property type="molecule type" value="Genomic_DNA"/>
</dbReference>
<dbReference type="InterPro" id="IPR029063">
    <property type="entry name" value="SAM-dependent_MTases_sf"/>
</dbReference>
<dbReference type="InterPro" id="IPR001845">
    <property type="entry name" value="HTH_ArsR_DNA-bd_dom"/>
</dbReference>
<dbReference type="InterPro" id="IPR011991">
    <property type="entry name" value="ArsR-like_HTH"/>
</dbReference>
<evidence type="ECO:0000313" key="2">
    <source>
        <dbReference type="EMBL" id="MBB6072951.1"/>
    </source>
</evidence>
<feature type="domain" description="HTH arsR-type" evidence="1">
    <location>
        <begin position="1"/>
        <end position="94"/>
    </location>
</feature>
<dbReference type="Gene3D" id="1.10.10.10">
    <property type="entry name" value="Winged helix-like DNA-binding domain superfamily/Winged helix DNA-binding domain"/>
    <property type="match status" value="1"/>
</dbReference>
<dbReference type="SMART" id="SM00418">
    <property type="entry name" value="HTH_ARSR"/>
    <property type="match status" value="1"/>
</dbReference>
<dbReference type="PANTHER" id="PTHR42912">
    <property type="entry name" value="METHYLTRANSFERASE"/>
    <property type="match status" value="1"/>
</dbReference>
<dbReference type="Pfam" id="PF01022">
    <property type="entry name" value="HTH_5"/>
    <property type="match status" value="1"/>
</dbReference>
<dbReference type="SUPFAM" id="SSF53335">
    <property type="entry name" value="S-adenosyl-L-methionine-dependent methyltransferases"/>
    <property type="match status" value="1"/>
</dbReference>
<dbReference type="InterPro" id="IPR050508">
    <property type="entry name" value="Methyltransf_Superfamily"/>
</dbReference>
<protein>
    <submittedName>
        <fullName evidence="2">ArsR family transcriptional regulator</fullName>
    </submittedName>
</protein>
<dbReference type="CDD" id="cd00090">
    <property type="entry name" value="HTH_ARSR"/>
    <property type="match status" value="1"/>
</dbReference>
<evidence type="ECO:0000259" key="1">
    <source>
        <dbReference type="PROSITE" id="PS50987"/>
    </source>
</evidence>
<dbReference type="GO" id="GO:0008757">
    <property type="term" value="F:S-adenosylmethionine-dependent methyltransferase activity"/>
    <property type="evidence" value="ECO:0007669"/>
    <property type="project" value="InterPro"/>
</dbReference>
<dbReference type="PRINTS" id="PR00778">
    <property type="entry name" value="HTHARSR"/>
</dbReference>
<dbReference type="InterPro" id="IPR013216">
    <property type="entry name" value="Methyltransf_11"/>
</dbReference>
<reference evidence="2 3" key="1">
    <citation type="submission" date="2020-08" db="EMBL/GenBank/DDBJ databases">
        <title>Genomic Encyclopedia of Type Strains, Phase IV (KMG-IV): sequencing the most valuable type-strain genomes for metagenomic binning, comparative biology and taxonomic classification.</title>
        <authorList>
            <person name="Goeker M."/>
        </authorList>
    </citation>
    <scope>NUCLEOTIDE SEQUENCE [LARGE SCALE GENOMIC DNA]</scope>
    <source>
        <strain evidence="2 3">DSM 29007</strain>
    </source>
</reference>
<organism evidence="2 3">
    <name type="scientific">Longimicrobium terrae</name>
    <dbReference type="NCBI Taxonomy" id="1639882"/>
    <lineage>
        <taxon>Bacteria</taxon>
        <taxon>Pseudomonadati</taxon>
        <taxon>Gemmatimonadota</taxon>
        <taxon>Longimicrobiia</taxon>
        <taxon>Longimicrobiales</taxon>
        <taxon>Longimicrobiaceae</taxon>
        <taxon>Longimicrobium</taxon>
    </lineage>
</organism>
<dbReference type="AlphaFoldDB" id="A0A841H4A1"/>
<dbReference type="RefSeq" id="WP_170037148.1">
    <property type="nucleotide sequence ID" value="NZ_JABDTL010000002.1"/>
</dbReference>
<dbReference type="Pfam" id="PF08241">
    <property type="entry name" value="Methyltransf_11"/>
    <property type="match status" value="1"/>
</dbReference>
<dbReference type="SUPFAM" id="SSF46785">
    <property type="entry name" value="Winged helix' DNA-binding domain"/>
    <property type="match status" value="1"/>
</dbReference>
<dbReference type="Proteomes" id="UP000582837">
    <property type="component" value="Unassembled WGS sequence"/>
</dbReference>
<evidence type="ECO:0000313" key="3">
    <source>
        <dbReference type="Proteomes" id="UP000582837"/>
    </source>
</evidence>
<dbReference type="Gene3D" id="3.40.50.150">
    <property type="entry name" value="Vaccinia Virus protein VP39"/>
    <property type="match status" value="1"/>
</dbReference>
<dbReference type="PANTHER" id="PTHR42912:SF93">
    <property type="entry name" value="N6-ADENOSINE-METHYLTRANSFERASE TMT1A"/>
    <property type="match status" value="1"/>
</dbReference>
<accession>A0A841H4A1</accession>
<dbReference type="PROSITE" id="PS50987">
    <property type="entry name" value="HTH_ARSR_2"/>
    <property type="match status" value="1"/>
</dbReference>
<proteinExistence type="predicted"/>
<comment type="caution">
    <text evidence="2">The sequence shown here is derived from an EMBL/GenBank/DDBJ whole genome shotgun (WGS) entry which is preliminary data.</text>
</comment>
<dbReference type="GO" id="GO:0003700">
    <property type="term" value="F:DNA-binding transcription factor activity"/>
    <property type="evidence" value="ECO:0007669"/>
    <property type="project" value="InterPro"/>
</dbReference>
<dbReference type="CDD" id="cd02440">
    <property type="entry name" value="AdoMet_MTases"/>
    <property type="match status" value="1"/>
</dbReference>
<dbReference type="InterPro" id="IPR036390">
    <property type="entry name" value="WH_DNA-bd_sf"/>
</dbReference>
<gene>
    <name evidence="2" type="ORF">HNQ61_004617</name>
</gene>
<dbReference type="NCBIfam" id="NF033788">
    <property type="entry name" value="HTH_metalloreg"/>
    <property type="match status" value="1"/>
</dbReference>
<sequence length="316" mass="34526">MSVAAPAIFDRMSALADTTRSRLLLVLERHELTVGEMCQVLQLPQSTVSRHLKLLGDEGWVSARAEGTSRRYRMPLDRLEADARQLWTLVRPGVAGLPSAVQDAERLRSVLAERATRSREFFSSAAGEWDRLRADLFGRRADLVGLLGLLDEEWTVGDLGCGTGQVAATLAPFVHRVVAVDSSPAMLDAARARLAPLANVEVRAGELESLPVDDGALDAAVAFLVLHYVAEPAQAVAEAARALRPGGRLLVMDMMPHDREEYRQAMGHLWQGFAEEQMGGWMTDAGLSAVRYLPLPPDPSARGPRLFCASARRLDR</sequence>
<keyword evidence="3" id="KW-1185">Reference proteome</keyword>